<feature type="region of interest" description="Disordered" evidence="1">
    <location>
        <begin position="68"/>
        <end position="120"/>
    </location>
</feature>
<dbReference type="VEuPathDB" id="FungiDB:GMDG_03592"/>
<feature type="compositionally biased region" description="Low complexity" evidence="1">
    <location>
        <begin position="108"/>
        <end position="120"/>
    </location>
</feature>
<evidence type="ECO:0000313" key="2">
    <source>
        <dbReference type="EMBL" id="OAF57070.1"/>
    </source>
</evidence>
<proteinExistence type="predicted"/>
<reference evidence="2" key="1">
    <citation type="submission" date="2016-03" db="EMBL/GenBank/DDBJ databases">
        <title>Updated assembly of Pseudogymnoascus destructans, the fungus causing white-nose syndrome of bats.</title>
        <authorList>
            <person name="Palmer J.M."/>
            <person name="Drees K.P."/>
            <person name="Foster J.T."/>
            <person name="Lindner D.L."/>
        </authorList>
    </citation>
    <scope>NUCLEOTIDE SEQUENCE [LARGE SCALE GENOMIC DNA]</scope>
    <source>
        <strain evidence="2">20631-21</strain>
    </source>
</reference>
<sequence>MLFRRSTQERERRGRAARSAEEEEFAAEGGDEGFLDFCTYCDSQLPSTPHQNTLYCSERCRQLDHPVSTQHTFLPSSPPPSPYLSPTYNHPASPTTTANPGRDIIPRLSPTLSSPSLYTPPTALASLRSISSGIARRAERDHPSPPESSDEDSDGIVWAYRGKSNSKGYFGVVSSPGERPLPSRGGWGGRTRSVDLITPVGGI</sequence>
<organism evidence="2">
    <name type="scientific">Pseudogymnoascus destructans</name>
    <dbReference type="NCBI Taxonomy" id="655981"/>
    <lineage>
        <taxon>Eukaryota</taxon>
        <taxon>Fungi</taxon>
        <taxon>Dikarya</taxon>
        <taxon>Ascomycota</taxon>
        <taxon>Pezizomycotina</taxon>
        <taxon>Leotiomycetes</taxon>
        <taxon>Thelebolales</taxon>
        <taxon>Thelebolaceae</taxon>
        <taxon>Pseudogymnoascus</taxon>
    </lineage>
</organism>
<protein>
    <submittedName>
        <fullName evidence="2">Uncharacterized protein</fullName>
    </submittedName>
</protein>
<gene>
    <name evidence="2" type="ORF">VC83_05842</name>
</gene>
<name>A0A177A612_9PEZI</name>
<dbReference type="EMBL" id="KV441401">
    <property type="protein sequence ID" value="OAF57070.1"/>
    <property type="molecule type" value="Genomic_DNA"/>
</dbReference>
<accession>A0A177A612</accession>
<dbReference type="OrthoDB" id="4960466at2759"/>
<dbReference type="Pfam" id="PF12855">
    <property type="entry name" value="Ecl1"/>
    <property type="match status" value="1"/>
</dbReference>
<feature type="region of interest" description="Disordered" evidence="1">
    <location>
        <begin position="167"/>
        <end position="203"/>
    </location>
</feature>
<feature type="compositionally biased region" description="Polar residues" evidence="1">
    <location>
        <begin position="87"/>
        <end position="99"/>
    </location>
</feature>
<feature type="region of interest" description="Disordered" evidence="1">
    <location>
        <begin position="135"/>
        <end position="154"/>
    </location>
</feature>
<dbReference type="Proteomes" id="UP000077154">
    <property type="component" value="Unassembled WGS sequence"/>
</dbReference>
<dbReference type="InterPro" id="IPR024368">
    <property type="entry name" value="Ecl1/2/3"/>
</dbReference>
<feature type="compositionally biased region" description="Basic and acidic residues" evidence="1">
    <location>
        <begin position="1"/>
        <end position="20"/>
    </location>
</feature>
<feature type="region of interest" description="Disordered" evidence="1">
    <location>
        <begin position="1"/>
        <end position="28"/>
    </location>
</feature>
<dbReference type="RefSeq" id="XP_024322361.1">
    <property type="nucleotide sequence ID" value="XM_024469452.1"/>
</dbReference>
<dbReference type="GeneID" id="36288906"/>
<dbReference type="AlphaFoldDB" id="A0A177A612"/>
<evidence type="ECO:0000256" key="1">
    <source>
        <dbReference type="SAM" id="MobiDB-lite"/>
    </source>
</evidence>